<dbReference type="KEGG" id="phet:94292398"/>
<keyword evidence="1" id="KW-0472">Membrane</keyword>
<evidence type="ECO:0000256" key="2">
    <source>
        <dbReference type="SAM" id="SignalP"/>
    </source>
</evidence>
<protein>
    <submittedName>
        <fullName evidence="3">Uncharacterized protein</fullName>
    </submittedName>
</protein>
<dbReference type="Proteomes" id="UP000674318">
    <property type="component" value="Unassembled WGS sequence"/>
</dbReference>
<keyword evidence="1" id="KW-1133">Transmembrane helix</keyword>
<keyword evidence="1" id="KW-0812">Transmembrane</keyword>
<evidence type="ECO:0000256" key="1">
    <source>
        <dbReference type="SAM" id="Phobius"/>
    </source>
</evidence>
<sequence>MKSLTRLVAIGVALMLCSVLSVVAKDAKRLYPACSNDERTASAGAQVTSTVVDFSTRSKSLTLSCLAYEVLSVKGGQKDNKDYCLVEHQTEYSYSLELEAVYTMDNGASMTSRFPIRDMTGGSLTELTVQLPVLSKFSLVFRNLATDPKCHLRLRALLSYETSDTGNAEYNLPTVVAVEPRTVYANSANRSYIVLDYGADHVPSRSDIVTLVDFSNGRCDQPDGDVRYMDYLTTIPSTVHLNGNLSQYSTRATTFDKPNTYRVCHRTSQSLVATQIAVITVYAGNPMYYDIISGLNNKGEVLVGVETTIKFYGYDLDTRKNGDEAKFVKFTDECDVGSPAGGVPLTNDLEPEDNYGPNTTYSLWRWTINDGGSFKVCYKRKAVNVWTEVPFIEDVAMADPREDSSSSAPIPVPTDPSTQEECAMATQKVGEPWPKFKSVEIVLMEQKMPDNFLDSLSSLLCLRRYLMTVAHLRHNEEGKQVVFLVLNCEENENVTKRECSSIERLNYFVSIPNEKLQSYGILSVRGSTHMFAFGDDETTGRKSNTFGYLVLSVSILGATGMVIFAVSRYQERRHHFVQFGLDDDEIDDMYDFNAASRAAMSNQHSALSQSESTRISNAVIEVED</sequence>
<comment type="caution">
    <text evidence="3">The sequence shown here is derived from an EMBL/GenBank/DDBJ whole genome shotgun (WGS) entry which is preliminary data.</text>
</comment>
<feature type="chain" id="PRO_5032622535" evidence="2">
    <location>
        <begin position="25"/>
        <end position="624"/>
    </location>
</feature>
<organism evidence="3 4">
    <name type="scientific">Porcisia hertigi</name>
    <dbReference type="NCBI Taxonomy" id="2761500"/>
    <lineage>
        <taxon>Eukaryota</taxon>
        <taxon>Discoba</taxon>
        <taxon>Euglenozoa</taxon>
        <taxon>Kinetoplastea</taxon>
        <taxon>Metakinetoplastina</taxon>
        <taxon>Trypanosomatida</taxon>
        <taxon>Trypanosomatidae</taxon>
        <taxon>Leishmaniinae</taxon>
        <taxon>Porcisia</taxon>
    </lineage>
</organism>
<accession>A0A836YHC9</accession>
<dbReference type="AlphaFoldDB" id="A0A836YHC9"/>
<evidence type="ECO:0000313" key="3">
    <source>
        <dbReference type="EMBL" id="KAG5510870.1"/>
    </source>
</evidence>
<dbReference type="OrthoDB" id="270523at2759"/>
<reference evidence="3 4" key="1">
    <citation type="submission" date="2021-02" db="EMBL/GenBank/DDBJ databases">
        <title>Porcisia hertigi Genome sequencing and assembly.</title>
        <authorList>
            <person name="Almutairi H."/>
            <person name="Gatherer D."/>
        </authorList>
    </citation>
    <scope>NUCLEOTIDE SEQUENCE [LARGE SCALE GENOMIC DNA]</scope>
    <source>
        <strain evidence="3 4">C119</strain>
    </source>
</reference>
<dbReference type="EMBL" id="JAFJZO010000007">
    <property type="protein sequence ID" value="KAG5510870.1"/>
    <property type="molecule type" value="Genomic_DNA"/>
</dbReference>
<dbReference type="RefSeq" id="XP_067759342.1">
    <property type="nucleotide sequence ID" value="XM_067902321.1"/>
</dbReference>
<feature type="transmembrane region" description="Helical" evidence="1">
    <location>
        <begin position="546"/>
        <end position="566"/>
    </location>
</feature>
<evidence type="ECO:0000313" key="4">
    <source>
        <dbReference type="Proteomes" id="UP000674318"/>
    </source>
</evidence>
<proteinExistence type="predicted"/>
<gene>
    <name evidence="3" type="ORF">JKF63_06371</name>
</gene>
<keyword evidence="2" id="KW-0732">Signal</keyword>
<name>A0A836YHC9_9TRYP</name>
<keyword evidence="4" id="KW-1185">Reference proteome</keyword>
<dbReference type="GeneID" id="94292398"/>
<feature type="signal peptide" evidence="2">
    <location>
        <begin position="1"/>
        <end position="24"/>
    </location>
</feature>